<reference evidence="3 4" key="1">
    <citation type="submission" date="2014-03" db="EMBL/GenBank/DDBJ databases">
        <title>The Genome Sequence of Plasmodium fragile nilgiri.</title>
        <authorList>
            <consortium name="The Broad Institute Genomics Platform"/>
            <consortium name="The Broad Institute Genome Sequencing Center for Infectious Disease"/>
            <person name="Neafsey D."/>
            <person name="Duraisingh M."/>
            <person name="Young S.K."/>
            <person name="Zeng Q."/>
            <person name="Gargeya S."/>
            <person name="Abouelleil A."/>
            <person name="Alvarado L."/>
            <person name="Chapman S.B."/>
            <person name="Gainer-Dewar J."/>
            <person name="Goldberg J."/>
            <person name="Griggs A."/>
            <person name="Gujja S."/>
            <person name="Hansen M."/>
            <person name="Howarth C."/>
            <person name="Imamovic A."/>
            <person name="Larimer J."/>
            <person name="Pearson M."/>
            <person name="Poon T.W."/>
            <person name="Priest M."/>
            <person name="Roberts A."/>
            <person name="Saif S."/>
            <person name="Shea T."/>
            <person name="Sykes S."/>
            <person name="Wortman J."/>
            <person name="Nusbaum C."/>
            <person name="Birren B."/>
        </authorList>
    </citation>
    <scope>NUCLEOTIDE SEQUENCE [LARGE SCALE GENOMIC DNA]</scope>
    <source>
        <strain evidence="4">nilgiri</strain>
    </source>
</reference>
<organism evidence="3 4">
    <name type="scientific">Plasmodium fragile</name>
    <dbReference type="NCBI Taxonomy" id="5857"/>
    <lineage>
        <taxon>Eukaryota</taxon>
        <taxon>Sar</taxon>
        <taxon>Alveolata</taxon>
        <taxon>Apicomplexa</taxon>
        <taxon>Aconoidasida</taxon>
        <taxon>Haemosporida</taxon>
        <taxon>Plasmodiidae</taxon>
        <taxon>Plasmodium</taxon>
        <taxon>Plasmodium (Plasmodium)</taxon>
    </lineage>
</organism>
<dbReference type="AlphaFoldDB" id="A0A0D9QTU7"/>
<evidence type="ECO:0000313" key="3">
    <source>
        <dbReference type="EMBL" id="KJP89276.1"/>
    </source>
</evidence>
<gene>
    <name evidence="3" type="ORF">AK88_01156</name>
</gene>
<accession>A0A0D9QTU7</accession>
<keyword evidence="4" id="KW-1185">Reference proteome</keyword>
<evidence type="ECO:0000256" key="1">
    <source>
        <dbReference type="SAM" id="MobiDB-lite"/>
    </source>
</evidence>
<dbReference type="EMBL" id="KQ001653">
    <property type="protein sequence ID" value="KJP89276.1"/>
    <property type="molecule type" value="Genomic_DNA"/>
</dbReference>
<evidence type="ECO:0000313" key="4">
    <source>
        <dbReference type="Proteomes" id="UP000054561"/>
    </source>
</evidence>
<sequence>MEQRRCVVLKTAGHDGSESRIKSSTDAFPSVIERIIGCTPKHKVNIVQCFNKVFMCILALWILNCPSNQTNVTENWDHSSNNGNTGITPKLGANKKRFLSQVDVLRMTTYGTNYCKPWDKACRYTEVPNVRVKMPPPGVPLKGSNNIPSYRNHAQGPPNRFPQDMDKVPPPRGLPNRFPQDMDKVPPPRGLPNRFPQDMDKDMDKVPPPRGLPNRFPQDMNKVPPPRGLPNDSPSSSASGCAEISPSVNKPEEHSGKNLPPFPAKKCAPKKHAMLEHNKKFLQQMQANRKLEFINPSYQNLNDMRKDRDNNIIRRSPPRNAGENAKCANNVKIPQRRAPQQIRVPEGQTGENEFWSDFSNTIMSNINEVEMERNPVLELIKENVIDNIILANRRVRENIDMIGENIASTVDTFESGDCQPPTDLIKERLLDKVGSLEAEDIKPKFEEVKDDIIGTVTRNIECTVKPTLDNIKLTVLDTWDDINNEVVQPTINDIKDTINRHIGNLEYDVMPKIGKTIQECVADKIVDISTGIGKTSETIKDTVISNVKSMYDNVPIPKNIKEMTNKITPDPNVTMEQKLINSVSKSTFGFNIFGYVTNRFKNLGNTTKAIGSLSISFVLAIGGVVGLISGTYAAGGAVLFLALIFAYYAIIKLFKNSFLGKLRLKKNIFSKKKSKENKNEEKRVK</sequence>
<feature type="transmembrane region" description="Helical" evidence="2">
    <location>
        <begin position="634"/>
        <end position="654"/>
    </location>
</feature>
<dbReference type="OrthoDB" id="9048614at2759"/>
<dbReference type="GeneID" id="24266470"/>
<keyword evidence="2" id="KW-1133">Transmembrane helix</keyword>
<protein>
    <submittedName>
        <fullName evidence="3">Uncharacterized protein</fullName>
    </submittedName>
</protein>
<feature type="compositionally biased region" description="Basic and acidic residues" evidence="1">
    <location>
        <begin position="197"/>
        <end position="207"/>
    </location>
</feature>
<dbReference type="VEuPathDB" id="PlasmoDB:AK88_01156"/>
<proteinExistence type="predicted"/>
<name>A0A0D9QTU7_PLAFR</name>
<dbReference type="OMA" id="VPPNGFH"/>
<keyword evidence="2" id="KW-0812">Transmembrane</keyword>
<dbReference type="Proteomes" id="UP000054561">
    <property type="component" value="Unassembled WGS sequence"/>
</dbReference>
<dbReference type="RefSeq" id="XP_012334215.1">
    <property type="nucleotide sequence ID" value="XM_012478792.1"/>
</dbReference>
<feature type="region of interest" description="Disordered" evidence="1">
    <location>
        <begin position="135"/>
        <end position="269"/>
    </location>
</feature>
<feature type="transmembrane region" description="Helical" evidence="2">
    <location>
        <begin position="609"/>
        <end position="628"/>
    </location>
</feature>
<keyword evidence="2" id="KW-0472">Membrane</keyword>
<evidence type="ECO:0000256" key="2">
    <source>
        <dbReference type="SAM" id="Phobius"/>
    </source>
</evidence>